<dbReference type="InterPro" id="IPR047817">
    <property type="entry name" value="ABC2_TM_bact-type"/>
</dbReference>
<keyword evidence="3" id="KW-0813">Transport</keyword>
<feature type="transmembrane region" description="Helical" evidence="8">
    <location>
        <begin position="300"/>
        <end position="319"/>
    </location>
</feature>
<evidence type="ECO:0000256" key="2">
    <source>
        <dbReference type="ARBA" id="ARBA00007783"/>
    </source>
</evidence>
<evidence type="ECO:0000313" key="10">
    <source>
        <dbReference type="EMBL" id="NNF06368.1"/>
    </source>
</evidence>
<dbReference type="Proteomes" id="UP000547674">
    <property type="component" value="Unassembled WGS sequence"/>
</dbReference>
<comment type="similarity">
    <text evidence="2">Belongs to the ABC-2 integral membrane protein family.</text>
</comment>
<dbReference type="PANTHER" id="PTHR30294:SF38">
    <property type="entry name" value="TRANSPORT PERMEASE PROTEIN"/>
    <property type="match status" value="1"/>
</dbReference>
<evidence type="ECO:0000256" key="5">
    <source>
        <dbReference type="ARBA" id="ARBA00022692"/>
    </source>
</evidence>
<feature type="domain" description="ABC transmembrane type-2" evidence="9">
    <location>
        <begin position="152"/>
        <end position="380"/>
    </location>
</feature>
<evidence type="ECO:0000256" key="6">
    <source>
        <dbReference type="ARBA" id="ARBA00022989"/>
    </source>
</evidence>
<reference evidence="10 11" key="1">
    <citation type="submission" date="2020-03" db="EMBL/GenBank/DDBJ databases">
        <title>Metabolic flexibility allows generalist bacteria to become dominant in a frequently disturbed ecosystem.</title>
        <authorList>
            <person name="Chen Y.-J."/>
            <person name="Leung P.M."/>
            <person name="Bay S.K."/>
            <person name="Hugenholtz P."/>
            <person name="Kessler A.J."/>
            <person name="Shelley G."/>
            <person name="Waite D.W."/>
            <person name="Cook P.L."/>
            <person name="Greening C."/>
        </authorList>
    </citation>
    <scope>NUCLEOTIDE SEQUENCE [LARGE SCALE GENOMIC DNA]</scope>
    <source>
        <strain evidence="10">SS_bin_28</strain>
    </source>
</reference>
<accession>A0A7Y2H263</accession>
<name>A0A7Y2H263_UNCEI</name>
<evidence type="ECO:0000256" key="8">
    <source>
        <dbReference type="SAM" id="Phobius"/>
    </source>
</evidence>
<evidence type="ECO:0000256" key="4">
    <source>
        <dbReference type="ARBA" id="ARBA00022475"/>
    </source>
</evidence>
<dbReference type="Pfam" id="PF12698">
    <property type="entry name" value="ABC2_membrane_3"/>
    <property type="match status" value="1"/>
</dbReference>
<dbReference type="InterPro" id="IPR013525">
    <property type="entry name" value="ABC2_TM"/>
</dbReference>
<dbReference type="PROSITE" id="PS51012">
    <property type="entry name" value="ABC_TM2"/>
    <property type="match status" value="1"/>
</dbReference>
<comment type="subcellular location">
    <subcellularLocation>
        <location evidence="1">Cell membrane</location>
        <topology evidence="1">Multi-pass membrane protein</topology>
    </subcellularLocation>
</comment>
<evidence type="ECO:0000256" key="1">
    <source>
        <dbReference type="ARBA" id="ARBA00004651"/>
    </source>
</evidence>
<dbReference type="PANTHER" id="PTHR30294">
    <property type="entry name" value="MEMBRANE COMPONENT OF ABC TRANSPORTER YHHJ-RELATED"/>
    <property type="match status" value="1"/>
</dbReference>
<dbReference type="EMBL" id="JABDJR010000240">
    <property type="protein sequence ID" value="NNF06368.1"/>
    <property type="molecule type" value="Genomic_DNA"/>
</dbReference>
<keyword evidence="5 8" id="KW-0812">Transmembrane</keyword>
<protein>
    <submittedName>
        <fullName evidence="10">ABC transporter permease</fullName>
    </submittedName>
</protein>
<feature type="transmembrane region" description="Helical" evidence="8">
    <location>
        <begin position="267"/>
        <end position="288"/>
    </location>
</feature>
<evidence type="ECO:0000259" key="9">
    <source>
        <dbReference type="PROSITE" id="PS51012"/>
    </source>
</evidence>
<evidence type="ECO:0000256" key="3">
    <source>
        <dbReference type="ARBA" id="ARBA00022448"/>
    </source>
</evidence>
<comment type="caution">
    <text evidence="10">The sequence shown here is derived from an EMBL/GenBank/DDBJ whole genome shotgun (WGS) entry which is preliminary data.</text>
</comment>
<feature type="transmembrane region" description="Helical" evidence="8">
    <location>
        <begin position="237"/>
        <end position="261"/>
    </location>
</feature>
<feature type="transmembrane region" description="Helical" evidence="8">
    <location>
        <begin position="194"/>
        <end position="212"/>
    </location>
</feature>
<feature type="transmembrane region" description="Helical" evidence="8">
    <location>
        <begin position="23"/>
        <end position="44"/>
    </location>
</feature>
<proteinExistence type="inferred from homology"/>
<gene>
    <name evidence="10" type="ORF">HKN21_06380</name>
</gene>
<keyword evidence="7 8" id="KW-0472">Membrane</keyword>
<sequence>MLRDILFIATKDLKFLLKQKETLLWTFVMPIAFFALIGHITAGFSSSGSSTPSLLITDEGDGGFLRDHVEQRLENQGYRIVHADTIPDGVTYLRNLTFPQGFESSILAGNPVKLSFRREGSNITGGDYDQIRLLRSIYTVIGDLIVLEQDDLPANELNLRDVATLPRTLTLKTELAGARIIPPTGFDQAVPGTMVMFTLLIMLTSGAILLVIERDQGLLRRLASAPMSRESIVLGKWGARMGLGFIQLTFAMIVGAVVFKVNWGQNLPMLSVVLITYGGLTAMLGILLGNLARTEAQATAVGVIASNVLAALGGCWWPIEITPNWMQQLANFLPTGWAMNALHQLVSFGQPASSAVPYVLLLLISSIVVGWIAARTFRFQ</sequence>
<dbReference type="AlphaFoldDB" id="A0A7Y2H263"/>
<dbReference type="GO" id="GO:0140359">
    <property type="term" value="F:ABC-type transporter activity"/>
    <property type="evidence" value="ECO:0007669"/>
    <property type="project" value="InterPro"/>
</dbReference>
<dbReference type="GO" id="GO:0005886">
    <property type="term" value="C:plasma membrane"/>
    <property type="evidence" value="ECO:0007669"/>
    <property type="project" value="UniProtKB-SubCell"/>
</dbReference>
<feature type="transmembrane region" description="Helical" evidence="8">
    <location>
        <begin position="355"/>
        <end position="374"/>
    </location>
</feature>
<organism evidence="10 11">
    <name type="scientific">Eiseniibacteriota bacterium</name>
    <dbReference type="NCBI Taxonomy" id="2212470"/>
    <lineage>
        <taxon>Bacteria</taxon>
        <taxon>Candidatus Eiseniibacteriota</taxon>
    </lineage>
</organism>
<evidence type="ECO:0000256" key="7">
    <source>
        <dbReference type="ARBA" id="ARBA00023136"/>
    </source>
</evidence>
<keyword evidence="6 8" id="KW-1133">Transmembrane helix</keyword>
<evidence type="ECO:0000313" key="11">
    <source>
        <dbReference type="Proteomes" id="UP000547674"/>
    </source>
</evidence>
<dbReference type="InterPro" id="IPR051449">
    <property type="entry name" value="ABC-2_transporter_component"/>
</dbReference>
<keyword evidence="4" id="KW-1003">Cell membrane</keyword>